<name>A0AAN9XMG1_PSOTE</name>
<dbReference type="EMBL" id="JAYMYS010000003">
    <property type="protein sequence ID" value="KAK7398950.1"/>
    <property type="molecule type" value="Genomic_DNA"/>
</dbReference>
<evidence type="ECO:0000313" key="2">
    <source>
        <dbReference type="Proteomes" id="UP001386955"/>
    </source>
</evidence>
<accession>A0AAN9XMG1</accession>
<comment type="caution">
    <text evidence="1">The sequence shown here is derived from an EMBL/GenBank/DDBJ whole genome shotgun (WGS) entry which is preliminary data.</text>
</comment>
<organism evidence="1 2">
    <name type="scientific">Psophocarpus tetragonolobus</name>
    <name type="common">Winged bean</name>
    <name type="synonym">Dolichos tetragonolobus</name>
    <dbReference type="NCBI Taxonomy" id="3891"/>
    <lineage>
        <taxon>Eukaryota</taxon>
        <taxon>Viridiplantae</taxon>
        <taxon>Streptophyta</taxon>
        <taxon>Embryophyta</taxon>
        <taxon>Tracheophyta</taxon>
        <taxon>Spermatophyta</taxon>
        <taxon>Magnoliopsida</taxon>
        <taxon>eudicotyledons</taxon>
        <taxon>Gunneridae</taxon>
        <taxon>Pentapetalae</taxon>
        <taxon>rosids</taxon>
        <taxon>fabids</taxon>
        <taxon>Fabales</taxon>
        <taxon>Fabaceae</taxon>
        <taxon>Papilionoideae</taxon>
        <taxon>50 kb inversion clade</taxon>
        <taxon>NPAAA clade</taxon>
        <taxon>indigoferoid/millettioid clade</taxon>
        <taxon>Phaseoleae</taxon>
        <taxon>Psophocarpus</taxon>
    </lineage>
</organism>
<dbReference type="AlphaFoldDB" id="A0AAN9XMG1"/>
<dbReference type="Proteomes" id="UP001386955">
    <property type="component" value="Unassembled WGS sequence"/>
</dbReference>
<keyword evidence="2" id="KW-1185">Reference proteome</keyword>
<protein>
    <submittedName>
        <fullName evidence="1">Uncharacterized protein</fullName>
    </submittedName>
</protein>
<sequence>MGGDIAGWSARPKKANYDERDLSQRSSQSHSTLLYLLHKNFIYNNQQNNGNRSLKCLLPHTETLISARAHMEKFPSVNGKKPTDIEYEDHHTLSCVLLHSEEVISITVKGVFCQWGVDLEELKKVRNKCYKREILLMRWVYMIVQDVFGSQDTCSKTFYAAILDVEGLSTKGDKELFQEVVLGIKFEFLYKIDDNGFASLWV</sequence>
<reference evidence="1 2" key="1">
    <citation type="submission" date="2024-01" db="EMBL/GenBank/DDBJ databases">
        <title>The genomes of 5 underutilized Papilionoideae crops provide insights into root nodulation and disease resistanc.</title>
        <authorList>
            <person name="Jiang F."/>
        </authorList>
    </citation>
    <scope>NUCLEOTIDE SEQUENCE [LARGE SCALE GENOMIC DNA]</scope>
    <source>
        <strain evidence="1">DUOXIRENSHENG_FW03</strain>
        <tissue evidence="1">Leaves</tissue>
    </source>
</reference>
<proteinExistence type="predicted"/>
<evidence type="ECO:0000313" key="1">
    <source>
        <dbReference type="EMBL" id="KAK7398950.1"/>
    </source>
</evidence>
<gene>
    <name evidence="1" type="ORF">VNO78_10124</name>
</gene>